<gene>
    <name evidence="1" type="ORF">BSONL12_15569</name>
</gene>
<dbReference type="EMBL" id="AOFM01000009">
    <property type="protein sequence ID" value="EME73160.1"/>
    <property type="molecule type" value="Genomic_DNA"/>
</dbReference>
<evidence type="ECO:0000313" key="2">
    <source>
        <dbReference type="Proteomes" id="UP000011907"/>
    </source>
</evidence>
<dbReference type="Proteomes" id="UP000011907">
    <property type="component" value="Unassembled WGS sequence"/>
</dbReference>
<accession>M5PBP5</accession>
<reference evidence="1 2" key="1">
    <citation type="journal article" date="2013" name="Genome Announc.">
        <title>Draft Whole-Genome Sequence of Bacillus sonorensis Strain L12, a Source of Nonribosomal Lipopeptides.</title>
        <authorList>
            <person name="Adimpong D.B."/>
            <person name="Sorensen K.I."/>
            <person name="Nielsen D.S."/>
            <person name="Thorsen L."/>
            <person name="Rasmussen T.B."/>
            <person name="Derkx P.M."/>
            <person name="Jespersen L."/>
        </authorList>
    </citation>
    <scope>NUCLEOTIDE SEQUENCE [LARGE SCALE GENOMIC DNA]</scope>
    <source>
        <strain evidence="1 2">L12</strain>
    </source>
</reference>
<organism evidence="1 2">
    <name type="scientific">Bacillus sonorensis L12</name>
    <dbReference type="NCBI Taxonomy" id="1274524"/>
    <lineage>
        <taxon>Bacteria</taxon>
        <taxon>Bacillati</taxon>
        <taxon>Bacillota</taxon>
        <taxon>Bacilli</taxon>
        <taxon>Bacillales</taxon>
        <taxon>Bacillaceae</taxon>
        <taxon>Bacillus</taxon>
    </lineage>
</organism>
<comment type="caution">
    <text evidence="1">The sequence shown here is derived from an EMBL/GenBank/DDBJ whole genome shotgun (WGS) entry which is preliminary data.</text>
</comment>
<name>M5PBP5_9BACI</name>
<sequence length="40" mass="4719">MAQRFPRDRISYTEGKAPFITDVIEKAKREEQTHVQKNEA</sequence>
<protein>
    <submittedName>
        <fullName evidence="1">Uncharacterized protein</fullName>
    </submittedName>
</protein>
<evidence type="ECO:0000313" key="1">
    <source>
        <dbReference type="EMBL" id="EME73160.1"/>
    </source>
</evidence>
<dbReference type="PATRIC" id="fig|1274524.3.peg.3364"/>
<dbReference type="AlphaFoldDB" id="M5PBP5"/>
<proteinExistence type="predicted"/>